<keyword evidence="15" id="KW-1185">Reference proteome</keyword>
<evidence type="ECO:0000256" key="5">
    <source>
        <dbReference type="ARBA" id="ARBA00022553"/>
    </source>
</evidence>
<comment type="catalytic activity">
    <reaction evidence="1">
        <text>ATP + protein L-histidine = ADP + protein N-phospho-L-histidine.</text>
        <dbReference type="EC" id="2.7.13.3"/>
    </reaction>
</comment>
<sequence>MVKPKLKADATREAGRMAAVTRQGRRWLIERYLVMVSVTFLLGVGAVELAARGESTSAWWPAAGAAAITLMLIPRSWRLPGAAGIVLFTCLSNVVAGRAWDLSIAFGFVNALEALTVVWLLTRSGPPPRLLAVRDVSTLLLAAAGGAAVAGVTAATAVTVFAGDEFLGTAMSVFASHVSALLSILPIALAWRPDIRSHGSSYRWLQPVVLGFAVLVVFAPANQLPITFLIFPVLMWGAFVLSTRALAVELVLMATAVTTLTMFGGGPFALDQWGELERRVVVQGYLLTFVIFAIYVSAARVEQLISSERVRRREELLQRGITGAPIGMLMLQESQDGEVVALQSNGRAQASLGIALRGPLEDPSGRNGPLTREEEATQAVLVAVRAAAKAGTHEAHPFEARVGDRVLALTVARIDDEADSTLITVHVDDVTVRRSAERAVRKALRDERETAIALRAADRQREEFVAAVSHELRTPITSILGFVEVLLDDSDPDPESREHLEIIERNAVRLRVLVEDILALTAQSKARSTACNLGAVAADAVTDLHRTARDHGVDLRLSDTPAVFVMGVRADLERIVINLLSNAVKFTPSGGSVTVEIDVNADPVVLRIIDTGPGIPPDQLSRVFGRFERGEYAKANQVAGVGLGLSMVKELADRNGFSVTLESDGVSGTTAVVELPRTTAPEFTT</sequence>
<feature type="transmembrane region" description="Helical" evidence="12">
    <location>
        <begin position="57"/>
        <end position="74"/>
    </location>
</feature>
<comment type="caution">
    <text evidence="14">The sequence shown here is derived from an EMBL/GenBank/DDBJ whole genome shotgun (WGS) entry which is preliminary data.</text>
</comment>
<dbReference type="FunFam" id="1.10.287.130:FF:000001">
    <property type="entry name" value="Two-component sensor histidine kinase"/>
    <property type="match status" value="1"/>
</dbReference>
<evidence type="ECO:0000256" key="8">
    <source>
        <dbReference type="ARBA" id="ARBA00022777"/>
    </source>
</evidence>
<feature type="transmembrane region" description="Helical" evidence="12">
    <location>
        <begin position="282"/>
        <end position="301"/>
    </location>
</feature>
<dbReference type="EMBL" id="BONR01000004">
    <property type="protein sequence ID" value="GIG55253.1"/>
    <property type="molecule type" value="Genomic_DNA"/>
</dbReference>
<keyword evidence="10" id="KW-0902">Two-component regulatory system</keyword>
<dbReference type="PROSITE" id="PS50109">
    <property type="entry name" value="HIS_KIN"/>
    <property type="match status" value="1"/>
</dbReference>
<dbReference type="SMART" id="SM00388">
    <property type="entry name" value="HisKA"/>
    <property type="match status" value="1"/>
</dbReference>
<feature type="transmembrane region" description="Helical" evidence="12">
    <location>
        <begin position="169"/>
        <end position="190"/>
    </location>
</feature>
<dbReference type="PRINTS" id="PR00344">
    <property type="entry name" value="BCTRLSENSOR"/>
</dbReference>
<dbReference type="InterPro" id="IPR036097">
    <property type="entry name" value="HisK_dim/P_sf"/>
</dbReference>
<evidence type="ECO:0000313" key="15">
    <source>
        <dbReference type="Proteomes" id="UP000652354"/>
    </source>
</evidence>
<dbReference type="EC" id="2.7.13.3" evidence="3"/>
<evidence type="ECO:0000256" key="11">
    <source>
        <dbReference type="ARBA" id="ARBA00023136"/>
    </source>
</evidence>
<dbReference type="InterPro" id="IPR005467">
    <property type="entry name" value="His_kinase_dom"/>
</dbReference>
<accession>A0A919Q660</accession>
<keyword evidence="7 12" id="KW-0812">Transmembrane</keyword>
<dbReference type="InterPro" id="IPR007895">
    <property type="entry name" value="MASE1"/>
</dbReference>
<dbReference type="InterPro" id="IPR003594">
    <property type="entry name" value="HATPase_dom"/>
</dbReference>
<evidence type="ECO:0000256" key="12">
    <source>
        <dbReference type="SAM" id="Phobius"/>
    </source>
</evidence>
<keyword evidence="9 12" id="KW-1133">Transmembrane helix</keyword>
<evidence type="ECO:0000259" key="13">
    <source>
        <dbReference type="PROSITE" id="PS50109"/>
    </source>
</evidence>
<keyword evidence="11 12" id="KW-0472">Membrane</keyword>
<feature type="domain" description="Histidine kinase" evidence="13">
    <location>
        <begin position="467"/>
        <end position="679"/>
    </location>
</feature>
<comment type="subcellular location">
    <subcellularLocation>
        <location evidence="2">Cell membrane</location>
        <topology evidence="2">Multi-pass membrane protein</topology>
    </subcellularLocation>
</comment>
<dbReference type="Proteomes" id="UP000652354">
    <property type="component" value="Unassembled WGS sequence"/>
</dbReference>
<organism evidence="14 15">
    <name type="scientific">Demequina activiva</name>
    <dbReference type="NCBI Taxonomy" id="1582364"/>
    <lineage>
        <taxon>Bacteria</taxon>
        <taxon>Bacillati</taxon>
        <taxon>Actinomycetota</taxon>
        <taxon>Actinomycetes</taxon>
        <taxon>Micrococcales</taxon>
        <taxon>Demequinaceae</taxon>
        <taxon>Demequina</taxon>
    </lineage>
</organism>
<dbReference type="InterPro" id="IPR003661">
    <property type="entry name" value="HisK_dim/P_dom"/>
</dbReference>
<dbReference type="GO" id="GO:0005886">
    <property type="term" value="C:plasma membrane"/>
    <property type="evidence" value="ECO:0007669"/>
    <property type="project" value="UniProtKB-SubCell"/>
</dbReference>
<dbReference type="GO" id="GO:0000155">
    <property type="term" value="F:phosphorelay sensor kinase activity"/>
    <property type="evidence" value="ECO:0007669"/>
    <property type="project" value="InterPro"/>
</dbReference>
<gene>
    <name evidence="14" type="ORF">Dac01nite_20050</name>
</gene>
<evidence type="ECO:0000256" key="2">
    <source>
        <dbReference type="ARBA" id="ARBA00004651"/>
    </source>
</evidence>
<feature type="transmembrane region" description="Helical" evidence="12">
    <location>
        <begin position="79"/>
        <end position="96"/>
    </location>
</feature>
<keyword evidence="6" id="KW-0808">Transferase</keyword>
<keyword evidence="5" id="KW-0597">Phosphoprotein</keyword>
<dbReference type="Gene3D" id="3.30.565.10">
    <property type="entry name" value="Histidine kinase-like ATPase, C-terminal domain"/>
    <property type="match status" value="1"/>
</dbReference>
<evidence type="ECO:0000256" key="6">
    <source>
        <dbReference type="ARBA" id="ARBA00022679"/>
    </source>
</evidence>
<evidence type="ECO:0000256" key="3">
    <source>
        <dbReference type="ARBA" id="ARBA00012438"/>
    </source>
</evidence>
<reference evidence="14" key="1">
    <citation type="submission" date="2021-01" db="EMBL/GenBank/DDBJ databases">
        <title>Whole genome shotgun sequence of Demequina activiva NBRC 110675.</title>
        <authorList>
            <person name="Komaki H."/>
            <person name="Tamura T."/>
        </authorList>
    </citation>
    <scope>NUCLEOTIDE SEQUENCE</scope>
    <source>
        <strain evidence="14">NBRC 110675</strain>
    </source>
</reference>
<dbReference type="InterPro" id="IPR004358">
    <property type="entry name" value="Sig_transdc_His_kin-like_C"/>
</dbReference>
<dbReference type="PANTHER" id="PTHR43711:SF1">
    <property type="entry name" value="HISTIDINE KINASE 1"/>
    <property type="match status" value="1"/>
</dbReference>
<evidence type="ECO:0000256" key="9">
    <source>
        <dbReference type="ARBA" id="ARBA00022989"/>
    </source>
</evidence>
<evidence type="ECO:0000256" key="10">
    <source>
        <dbReference type="ARBA" id="ARBA00023012"/>
    </source>
</evidence>
<dbReference type="SUPFAM" id="SSF47384">
    <property type="entry name" value="Homodimeric domain of signal transducing histidine kinase"/>
    <property type="match status" value="1"/>
</dbReference>
<dbReference type="CDD" id="cd00082">
    <property type="entry name" value="HisKA"/>
    <property type="match status" value="1"/>
</dbReference>
<proteinExistence type="predicted"/>
<dbReference type="InterPro" id="IPR050736">
    <property type="entry name" value="Sensor_HK_Regulatory"/>
</dbReference>
<keyword evidence="8" id="KW-0418">Kinase</keyword>
<feature type="transmembrane region" description="Helical" evidence="12">
    <location>
        <begin position="250"/>
        <end position="270"/>
    </location>
</feature>
<feature type="transmembrane region" description="Helical" evidence="12">
    <location>
        <begin position="141"/>
        <end position="163"/>
    </location>
</feature>
<name>A0A919Q660_9MICO</name>
<protein>
    <recommendedName>
        <fullName evidence="3">histidine kinase</fullName>
        <ecNumber evidence="3">2.7.13.3</ecNumber>
    </recommendedName>
</protein>
<feature type="transmembrane region" description="Helical" evidence="12">
    <location>
        <begin position="202"/>
        <end position="220"/>
    </location>
</feature>
<feature type="transmembrane region" description="Helical" evidence="12">
    <location>
        <begin position="32"/>
        <end position="51"/>
    </location>
</feature>
<dbReference type="SMART" id="SM00387">
    <property type="entry name" value="HATPase_c"/>
    <property type="match status" value="1"/>
</dbReference>
<dbReference type="Pfam" id="PF00512">
    <property type="entry name" value="HisKA"/>
    <property type="match status" value="1"/>
</dbReference>
<dbReference type="Pfam" id="PF02518">
    <property type="entry name" value="HATPase_c"/>
    <property type="match status" value="1"/>
</dbReference>
<dbReference type="Gene3D" id="1.10.287.130">
    <property type="match status" value="1"/>
</dbReference>
<dbReference type="Pfam" id="PF05231">
    <property type="entry name" value="MASE1"/>
    <property type="match status" value="1"/>
</dbReference>
<dbReference type="AlphaFoldDB" id="A0A919Q660"/>
<dbReference type="SUPFAM" id="SSF55874">
    <property type="entry name" value="ATPase domain of HSP90 chaperone/DNA topoisomerase II/histidine kinase"/>
    <property type="match status" value="1"/>
</dbReference>
<dbReference type="PANTHER" id="PTHR43711">
    <property type="entry name" value="TWO-COMPONENT HISTIDINE KINASE"/>
    <property type="match status" value="1"/>
</dbReference>
<dbReference type="InterPro" id="IPR036890">
    <property type="entry name" value="HATPase_C_sf"/>
</dbReference>
<evidence type="ECO:0000313" key="14">
    <source>
        <dbReference type="EMBL" id="GIG55253.1"/>
    </source>
</evidence>
<evidence type="ECO:0000256" key="4">
    <source>
        <dbReference type="ARBA" id="ARBA00022475"/>
    </source>
</evidence>
<evidence type="ECO:0000256" key="1">
    <source>
        <dbReference type="ARBA" id="ARBA00000085"/>
    </source>
</evidence>
<evidence type="ECO:0000256" key="7">
    <source>
        <dbReference type="ARBA" id="ARBA00022692"/>
    </source>
</evidence>
<keyword evidence="4" id="KW-1003">Cell membrane</keyword>
<feature type="transmembrane region" description="Helical" evidence="12">
    <location>
        <begin position="102"/>
        <end position="121"/>
    </location>
</feature>